<keyword evidence="12" id="KW-1185">Reference proteome</keyword>
<comment type="catalytic activity">
    <reaction evidence="1">
        <text>Hydrolysis of (1-&gt;3)-beta-D-glucosidic linkages in (1-&gt;3)-beta-D-glucans.</text>
        <dbReference type="EC" id="3.2.1.39"/>
    </reaction>
</comment>
<dbReference type="Proteomes" id="UP000274822">
    <property type="component" value="Unassembled WGS sequence"/>
</dbReference>
<keyword evidence="5" id="KW-0378">Hydrolase</keyword>
<keyword evidence="4 8" id="KW-0732">Signal</keyword>
<keyword evidence="7" id="KW-0961">Cell wall biogenesis/degradation</keyword>
<proteinExistence type="inferred from homology"/>
<gene>
    <name evidence="11" type="ORF">BC938DRAFT_480407</name>
</gene>
<organism evidence="11 12">
    <name type="scientific">Jimgerdemannia flammicorona</name>
    <dbReference type="NCBI Taxonomy" id="994334"/>
    <lineage>
        <taxon>Eukaryota</taxon>
        <taxon>Fungi</taxon>
        <taxon>Fungi incertae sedis</taxon>
        <taxon>Mucoromycota</taxon>
        <taxon>Mucoromycotina</taxon>
        <taxon>Endogonomycetes</taxon>
        <taxon>Endogonales</taxon>
        <taxon>Endogonaceae</taxon>
        <taxon>Jimgerdemannia</taxon>
    </lineage>
</organism>
<evidence type="ECO:0000256" key="1">
    <source>
        <dbReference type="ARBA" id="ARBA00000382"/>
    </source>
</evidence>
<name>A0A433QXK1_9FUNG</name>
<evidence type="ECO:0000256" key="6">
    <source>
        <dbReference type="ARBA" id="ARBA00023295"/>
    </source>
</evidence>
<feature type="domain" description="Cell wall protein YJL171C/Tos1 C-terminal" evidence="9">
    <location>
        <begin position="98"/>
        <end position="318"/>
    </location>
</feature>
<evidence type="ECO:0000256" key="8">
    <source>
        <dbReference type="SAM" id="SignalP"/>
    </source>
</evidence>
<evidence type="ECO:0000256" key="5">
    <source>
        <dbReference type="ARBA" id="ARBA00022801"/>
    </source>
</evidence>
<dbReference type="GO" id="GO:0042973">
    <property type="term" value="F:glucan endo-1,3-beta-D-glucosidase activity"/>
    <property type="evidence" value="ECO:0007669"/>
    <property type="project" value="UniProtKB-EC"/>
</dbReference>
<evidence type="ECO:0000256" key="7">
    <source>
        <dbReference type="ARBA" id="ARBA00023316"/>
    </source>
</evidence>
<dbReference type="PANTHER" id="PTHR31737:SF2">
    <property type="entry name" value="PROTEIN TOS1"/>
    <property type="match status" value="1"/>
</dbReference>
<dbReference type="Pfam" id="PF10290">
    <property type="entry name" value="YJL171C_Tos1_N"/>
    <property type="match status" value="1"/>
</dbReference>
<evidence type="ECO:0000256" key="2">
    <source>
        <dbReference type="ARBA" id="ARBA00006055"/>
    </source>
</evidence>
<feature type="signal peptide" evidence="8">
    <location>
        <begin position="1"/>
        <end position="19"/>
    </location>
</feature>
<dbReference type="InterPro" id="IPR018807">
    <property type="entry name" value="YJL171C/Tos1_N"/>
</dbReference>
<dbReference type="EC" id="3.2.1.39" evidence="3"/>
<evidence type="ECO:0000313" key="12">
    <source>
        <dbReference type="Proteomes" id="UP000274822"/>
    </source>
</evidence>
<comment type="caution">
    <text evidence="11">The sequence shown here is derived from an EMBL/GenBank/DDBJ whole genome shotgun (WGS) entry which is preliminary data.</text>
</comment>
<dbReference type="GO" id="GO:0071555">
    <property type="term" value="P:cell wall organization"/>
    <property type="evidence" value="ECO:0007669"/>
    <property type="project" value="UniProtKB-KW"/>
</dbReference>
<evidence type="ECO:0000256" key="3">
    <source>
        <dbReference type="ARBA" id="ARBA00012780"/>
    </source>
</evidence>
<dbReference type="AlphaFoldDB" id="A0A433QXK1"/>
<evidence type="ECO:0000313" key="11">
    <source>
        <dbReference type="EMBL" id="RUS34437.1"/>
    </source>
</evidence>
<evidence type="ECO:0000256" key="4">
    <source>
        <dbReference type="ARBA" id="ARBA00022729"/>
    </source>
</evidence>
<feature type="chain" id="PRO_5019008056" description="glucan endo-1,3-beta-D-glucosidase" evidence="8">
    <location>
        <begin position="20"/>
        <end position="328"/>
    </location>
</feature>
<protein>
    <recommendedName>
        <fullName evidence="3">glucan endo-1,3-beta-D-glucosidase</fullName>
        <ecNumber evidence="3">3.2.1.39</ecNumber>
    </recommendedName>
</protein>
<dbReference type="EMBL" id="RBNJ01000488">
    <property type="protein sequence ID" value="RUS34437.1"/>
    <property type="molecule type" value="Genomic_DNA"/>
</dbReference>
<keyword evidence="6" id="KW-0326">Glycosidase</keyword>
<feature type="domain" description="Cell wall protein YJL171C/Tos1 N-terminal" evidence="10">
    <location>
        <begin position="25"/>
        <end position="94"/>
    </location>
</feature>
<reference evidence="11 12" key="1">
    <citation type="journal article" date="2018" name="New Phytol.">
        <title>Phylogenomics of Endogonaceae and evolution of mycorrhizas within Mucoromycota.</title>
        <authorList>
            <person name="Chang Y."/>
            <person name="Desiro A."/>
            <person name="Na H."/>
            <person name="Sandor L."/>
            <person name="Lipzen A."/>
            <person name="Clum A."/>
            <person name="Barry K."/>
            <person name="Grigoriev I.V."/>
            <person name="Martin F.M."/>
            <person name="Stajich J.E."/>
            <person name="Smith M.E."/>
            <person name="Bonito G."/>
            <person name="Spatafora J.W."/>
        </authorList>
    </citation>
    <scope>NUCLEOTIDE SEQUENCE [LARGE SCALE GENOMIC DNA]</scope>
    <source>
        <strain evidence="11 12">AD002</strain>
    </source>
</reference>
<comment type="similarity">
    <text evidence="2">Belongs to the PGA52 family.</text>
</comment>
<dbReference type="InterPro" id="IPR018805">
    <property type="entry name" value="YJL171C/Tos1_C"/>
</dbReference>
<evidence type="ECO:0000259" key="9">
    <source>
        <dbReference type="Pfam" id="PF10287"/>
    </source>
</evidence>
<evidence type="ECO:0000259" key="10">
    <source>
        <dbReference type="Pfam" id="PF10290"/>
    </source>
</evidence>
<accession>A0A433QXK1</accession>
<dbReference type="PANTHER" id="PTHR31737">
    <property type="entry name" value="PROTEIN TOS1"/>
    <property type="match status" value="1"/>
</dbReference>
<dbReference type="Pfam" id="PF10287">
    <property type="entry name" value="YJL171C_Tos1_C"/>
    <property type="match status" value="1"/>
</dbReference>
<sequence length="328" mass="35220">MRTVTFLASVLALTAHVHAGNPVTSVSFTNLGGSGQYPLVTNQLPGTFPNCPATPPSCVRQMHAVSGNLSPFNEEMSIQLRGPMVISNIAVYQPDGTGDYSRVSYWTRGGVSENISFLNNLGGGASGEWSICHGNSLSWASADGTKNVGKSTVFGGTLGNAIELTVLSGQACTAQTCGWYRPVGMRGWAGEKILVVEASMPHTVPGFTAGQDRDKPAIWSLNAKIPRTAQYGCNCQRDGCGELDIAEVVNQGEERCWVTMYSWQASKGSPDYFVRPTSKPAVFVTHYDVPNKAIRIQRLEAGQFQYTKTLAKTTVSSWAARKGTVINL</sequence>